<organism evidence="1 2">
    <name type="scientific">Victivallis lenta</name>
    <dbReference type="NCBI Taxonomy" id="2606640"/>
    <lineage>
        <taxon>Bacteria</taxon>
        <taxon>Pseudomonadati</taxon>
        <taxon>Lentisphaerota</taxon>
        <taxon>Lentisphaeria</taxon>
        <taxon>Victivallales</taxon>
        <taxon>Victivallaceae</taxon>
        <taxon>Victivallis</taxon>
    </lineage>
</organism>
<dbReference type="EMBL" id="VUNS01000021">
    <property type="protein sequence ID" value="MST98655.1"/>
    <property type="molecule type" value="Genomic_DNA"/>
</dbReference>
<dbReference type="Proteomes" id="UP000435649">
    <property type="component" value="Unassembled WGS sequence"/>
</dbReference>
<dbReference type="SUPFAM" id="SSF51445">
    <property type="entry name" value="(Trans)glycosidases"/>
    <property type="match status" value="1"/>
</dbReference>
<sequence length="329" mass="36455">MKQLSWLSGKRGLMVHYLPEFPGNEQVDSFDLAGFLDDFDRSASDYLIFTLGQNRGFYCAPNEVIDRYAGPGRCSRRDLFGEIAAALAKRGKRMIAYLPCEIRGNTALHVGFGWNSADGTDQRRFQERWSEAIRYWSLRYGELISGWWFDGCYDWNCFHHDLLDYPLYRQAVQAGNPGALLTFNDGCYCIGHTRPFRDGFDYFAGEAVLLDPATGRPFLGPFTNAPVCPEEECVDAGTGVTPHLLVSTDAFWGHLNSAAAVLGDGPSLFRDPALLRPGEMELPLYSRETLSRTQALYCGSGGAVTFNAGIFPGGRLGPRTVELLSGLGR</sequence>
<comment type="caution">
    <text evidence="1">The sequence shown here is derived from an EMBL/GenBank/DDBJ whole genome shotgun (WGS) entry which is preliminary data.</text>
</comment>
<reference evidence="1 2" key="1">
    <citation type="submission" date="2019-08" db="EMBL/GenBank/DDBJ databases">
        <title>In-depth cultivation of the pig gut microbiome towards novel bacterial diversity and tailored functional studies.</title>
        <authorList>
            <person name="Wylensek D."/>
            <person name="Hitch T.C.A."/>
            <person name="Clavel T."/>
        </authorList>
    </citation>
    <scope>NUCLEOTIDE SEQUENCE [LARGE SCALE GENOMIC DNA]</scope>
    <source>
        <strain evidence="1 2">BBE-744-WT-12</strain>
    </source>
</reference>
<evidence type="ECO:0000313" key="1">
    <source>
        <dbReference type="EMBL" id="MST98655.1"/>
    </source>
</evidence>
<dbReference type="RefSeq" id="WP_154419563.1">
    <property type="nucleotide sequence ID" value="NZ_VUNS01000021.1"/>
</dbReference>
<proteinExistence type="predicted"/>
<protein>
    <submittedName>
        <fullName evidence="1">Alpha-L-fucosidase</fullName>
    </submittedName>
</protein>
<gene>
    <name evidence="1" type="ORF">FYJ85_16570</name>
</gene>
<dbReference type="InterPro" id="IPR017853">
    <property type="entry name" value="GH"/>
</dbReference>
<accession>A0A844G6Z3</accession>
<dbReference type="AlphaFoldDB" id="A0A844G6Z3"/>
<dbReference type="Gene3D" id="3.20.20.80">
    <property type="entry name" value="Glycosidases"/>
    <property type="match status" value="1"/>
</dbReference>
<name>A0A844G6Z3_9BACT</name>
<keyword evidence="2" id="KW-1185">Reference proteome</keyword>
<evidence type="ECO:0000313" key="2">
    <source>
        <dbReference type="Proteomes" id="UP000435649"/>
    </source>
</evidence>